<evidence type="ECO:0000256" key="1">
    <source>
        <dbReference type="ARBA" id="ARBA00022857"/>
    </source>
</evidence>
<evidence type="ECO:0000256" key="2">
    <source>
        <dbReference type="ARBA" id="ARBA00023002"/>
    </source>
</evidence>
<dbReference type="PANTHER" id="PTHR20836">
    <property type="entry name" value="DIHYDRODIPICOLINATE REDUCTASE"/>
    <property type="match status" value="1"/>
</dbReference>
<feature type="domain" description="Dihydrodipicolinate reductase N-terminal" evidence="3">
    <location>
        <begin position="8"/>
        <end position="66"/>
    </location>
</feature>
<accession>W1XMK4</accession>
<dbReference type="InterPro" id="IPR023940">
    <property type="entry name" value="DHDPR_bac"/>
</dbReference>
<feature type="non-terminal residue" evidence="4">
    <location>
        <position position="1"/>
    </location>
</feature>
<gene>
    <name evidence="4" type="ORF">Q604_UNBC15419G0001</name>
</gene>
<name>W1XMK4_9ZZZZ</name>
<dbReference type="GO" id="GO:0009089">
    <property type="term" value="P:lysine biosynthetic process via diaminopimelate"/>
    <property type="evidence" value="ECO:0007669"/>
    <property type="project" value="InterPro"/>
</dbReference>
<evidence type="ECO:0000313" key="4">
    <source>
        <dbReference type="EMBL" id="ETJ30059.1"/>
    </source>
</evidence>
<protein>
    <submittedName>
        <fullName evidence="4">Dihydrodipicolinate reductase 2</fullName>
    </submittedName>
</protein>
<dbReference type="EMBL" id="AZMM01015419">
    <property type="protein sequence ID" value="ETJ30059.1"/>
    <property type="molecule type" value="Genomic_DNA"/>
</dbReference>
<dbReference type="Gene3D" id="3.40.50.720">
    <property type="entry name" value="NAD(P)-binding Rossmann-like Domain"/>
    <property type="match status" value="1"/>
</dbReference>
<organism evidence="4">
    <name type="scientific">human gut metagenome</name>
    <dbReference type="NCBI Taxonomy" id="408170"/>
    <lineage>
        <taxon>unclassified sequences</taxon>
        <taxon>metagenomes</taxon>
        <taxon>organismal metagenomes</taxon>
    </lineage>
</organism>
<dbReference type="GO" id="GO:0019877">
    <property type="term" value="P:diaminopimelate biosynthetic process"/>
    <property type="evidence" value="ECO:0007669"/>
    <property type="project" value="TreeGrafter"/>
</dbReference>
<dbReference type="InterPro" id="IPR000846">
    <property type="entry name" value="DapB_N"/>
</dbReference>
<dbReference type="PANTHER" id="PTHR20836:SF0">
    <property type="entry name" value="4-HYDROXY-TETRAHYDRODIPICOLINATE REDUCTASE 1, CHLOROPLASTIC-RELATED"/>
    <property type="match status" value="1"/>
</dbReference>
<dbReference type="SUPFAM" id="SSF51735">
    <property type="entry name" value="NAD(P)-binding Rossmann-fold domains"/>
    <property type="match status" value="1"/>
</dbReference>
<dbReference type="InterPro" id="IPR036291">
    <property type="entry name" value="NAD(P)-bd_dom_sf"/>
</dbReference>
<dbReference type="AlphaFoldDB" id="W1XMK4"/>
<sequence length="102" mass="11377">EEIILKCRPDVIVDFSKPEATLRNVDIISKMKVNMVIGTTGFSELELKKIKKSTYINNTGIVHAPNITLGVNVLMILSKLASILLNNYDFEISEAHFNIISS</sequence>
<dbReference type="GO" id="GO:0008839">
    <property type="term" value="F:4-hydroxy-tetrahydrodipicolinate reductase"/>
    <property type="evidence" value="ECO:0007669"/>
    <property type="project" value="InterPro"/>
</dbReference>
<dbReference type="Pfam" id="PF01113">
    <property type="entry name" value="DapB_N"/>
    <property type="match status" value="1"/>
</dbReference>
<keyword evidence="1" id="KW-0521">NADP</keyword>
<dbReference type="CDD" id="cd02274">
    <property type="entry name" value="DHDPR_N"/>
    <property type="match status" value="1"/>
</dbReference>
<dbReference type="Gene3D" id="3.30.360.10">
    <property type="entry name" value="Dihydrodipicolinate Reductase, domain 2"/>
    <property type="match status" value="1"/>
</dbReference>
<evidence type="ECO:0000259" key="3">
    <source>
        <dbReference type="Pfam" id="PF01113"/>
    </source>
</evidence>
<feature type="non-terminal residue" evidence="4">
    <location>
        <position position="102"/>
    </location>
</feature>
<keyword evidence="2" id="KW-0560">Oxidoreductase</keyword>
<reference evidence="4" key="1">
    <citation type="submission" date="2013-12" db="EMBL/GenBank/DDBJ databases">
        <title>A Varibaculum cambriense genome reconstructed from a premature infant gut community with otherwise low bacterial novelty that shifts toward anaerobic metabolism during the third week of life.</title>
        <authorList>
            <person name="Brown C.T."/>
            <person name="Sharon I."/>
            <person name="Thomas B.C."/>
            <person name="Castelle C.J."/>
            <person name="Morowitz M.J."/>
            <person name="Banfield J.F."/>
        </authorList>
    </citation>
    <scope>NUCLEOTIDE SEQUENCE</scope>
</reference>
<dbReference type="GO" id="GO:0005829">
    <property type="term" value="C:cytosol"/>
    <property type="evidence" value="ECO:0007669"/>
    <property type="project" value="TreeGrafter"/>
</dbReference>
<proteinExistence type="predicted"/>
<comment type="caution">
    <text evidence="4">The sequence shown here is derived from an EMBL/GenBank/DDBJ whole genome shotgun (WGS) entry which is preliminary data.</text>
</comment>